<evidence type="ECO:0000313" key="1">
    <source>
        <dbReference type="EMBL" id="KJP88507.1"/>
    </source>
</evidence>
<sequence length="408" mass="47452">MDRTYDPLLTKPFQAAYSFESYEEPKKYNLEKRAKIFSPTYFFDGNSWTALEKPLVLKKTVFDDDRIVILKSFEDRNPPPELELSLSGKYDIKVYKCRDIIVCIEGEQKILMKLPITQNIITWNSSERLPVLAKTWRPTVFILNQGNVFIRIIPEKCLVISKVNDTDSFKVSCINYSDGFCCCHPINNLALLYGAYEQHQDSSIMKLPKLPISSGKYNFFIHFFSWGTMIVPKNINVFRGYLCGFKKNTAALIIIPPKVHIYVEFRSTCPIATSMDYKKDFLITARKPNLTDLEIYLIVQDQLIKYDYSYDLRLNKDKAPISLLHIPIKFKITKEEKDKKKENPYYKCKWTFIDTLDQTFMTDSCNASSEHLMSPDLACVFDAETGTYFSTEYGINHCKTFKKLRVSK</sequence>
<dbReference type="AlphaFoldDB" id="A0A0D9QNX8"/>
<dbReference type="EMBL" id="KQ001660">
    <property type="protein sequence ID" value="KJP88507.1"/>
    <property type="molecule type" value="Genomic_DNA"/>
</dbReference>
<evidence type="ECO:0000313" key="2">
    <source>
        <dbReference type="Proteomes" id="UP000054561"/>
    </source>
</evidence>
<dbReference type="VEuPathDB" id="PlasmoDB:AK88_01786"/>
<protein>
    <submittedName>
        <fullName evidence="1">Uncharacterized protein</fullName>
    </submittedName>
</protein>
<dbReference type="Proteomes" id="UP000054561">
    <property type="component" value="Unassembled WGS sequence"/>
</dbReference>
<dbReference type="GeneID" id="24267100"/>
<dbReference type="OrthoDB" id="373682at2759"/>
<gene>
    <name evidence="1" type="ORF">AK88_01786</name>
</gene>
<proteinExistence type="predicted"/>
<reference evidence="1 2" key="1">
    <citation type="submission" date="2014-03" db="EMBL/GenBank/DDBJ databases">
        <title>The Genome Sequence of Plasmodium fragile nilgiri.</title>
        <authorList>
            <consortium name="The Broad Institute Genomics Platform"/>
            <consortium name="The Broad Institute Genome Sequencing Center for Infectious Disease"/>
            <person name="Neafsey D."/>
            <person name="Duraisingh M."/>
            <person name="Young S.K."/>
            <person name="Zeng Q."/>
            <person name="Gargeya S."/>
            <person name="Abouelleil A."/>
            <person name="Alvarado L."/>
            <person name="Chapman S.B."/>
            <person name="Gainer-Dewar J."/>
            <person name="Goldberg J."/>
            <person name="Griggs A."/>
            <person name="Gujja S."/>
            <person name="Hansen M."/>
            <person name="Howarth C."/>
            <person name="Imamovic A."/>
            <person name="Larimer J."/>
            <person name="Pearson M."/>
            <person name="Poon T.W."/>
            <person name="Priest M."/>
            <person name="Roberts A."/>
            <person name="Saif S."/>
            <person name="Shea T."/>
            <person name="Sykes S."/>
            <person name="Wortman J."/>
            <person name="Nusbaum C."/>
            <person name="Birren B."/>
        </authorList>
    </citation>
    <scope>NUCLEOTIDE SEQUENCE [LARGE SCALE GENOMIC DNA]</scope>
    <source>
        <strain evidence="2">nilgiri</strain>
    </source>
</reference>
<organism evidence="1 2">
    <name type="scientific">Plasmodium fragile</name>
    <dbReference type="NCBI Taxonomy" id="5857"/>
    <lineage>
        <taxon>Eukaryota</taxon>
        <taxon>Sar</taxon>
        <taxon>Alveolata</taxon>
        <taxon>Apicomplexa</taxon>
        <taxon>Aconoidasida</taxon>
        <taxon>Haemosporida</taxon>
        <taxon>Plasmodiidae</taxon>
        <taxon>Plasmodium</taxon>
        <taxon>Plasmodium (Plasmodium)</taxon>
    </lineage>
</organism>
<keyword evidence="2" id="KW-1185">Reference proteome</keyword>
<dbReference type="RefSeq" id="XP_012334844.1">
    <property type="nucleotide sequence ID" value="XM_012479421.1"/>
</dbReference>
<accession>A0A0D9QNX8</accession>
<dbReference type="OMA" id="FFSWGTM"/>
<name>A0A0D9QNX8_PLAFR</name>